<protein>
    <recommendedName>
        <fullName evidence="2">DUF397 domain-containing protein</fullName>
    </recommendedName>
</protein>
<dbReference type="EMBL" id="FZNP01000002">
    <property type="protein sequence ID" value="SNR36561.1"/>
    <property type="molecule type" value="Genomic_DNA"/>
</dbReference>
<evidence type="ECO:0000313" key="4">
    <source>
        <dbReference type="Proteomes" id="UP000198420"/>
    </source>
</evidence>
<dbReference type="OrthoDB" id="3481959at2"/>
<accession>A0A238VQV5</accession>
<feature type="region of interest" description="Disordered" evidence="1">
    <location>
        <begin position="1"/>
        <end position="23"/>
    </location>
</feature>
<dbReference type="RefSeq" id="WP_089310517.1">
    <property type="nucleotide sequence ID" value="NZ_FZNP01000002.1"/>
</dbReference>
<reference evidence="4" key="1">
    <citation type="submission" date="2017-06" db="EMBL/GenBank/DDBJ databases">
        <authorList>
            <person name="Varghese N."/>
            <person name="Submissions S."/>
        </authorList>
    </citation>
    <scope>NUCLEOTIDE SEQUENCE [LARGE SCALE GENOMIC DNA]</scope>
    <source>
        <strain evidence="4">DSM 44485</strain>
    </source>
</reference>
<dbReference type="AlphaFoldDB" id="A0A238VQV5"/>
<feature type="domain" description="DUF397" evidence="2">
    <location>
        <begin position="10"/>
        <end position="63"/>
    </location>
</feature>
<dbReference type="Pfam" id="PF04149">
    <property type="entry name" value="DUF397"/>
    <property type="match status" value="1"/>
</dbReference>
<evidence type="ECO:0000256" key="1">
    <source>
        <dbReference type="SAM" id="MobiDB-lite"/>
    </source>
</evidence>
<organism evidence="3 4">
    <name type="scientific">Actinomadura mexicana</name>
    <dbReference type="NCBI Taxonomy" id="134959"/>
    <lineage>
        <taxon>Bacteria</taxon>
        <taxon>Bacillati</taxon>
        <taxon>Actinomycetota</taxon>
        <taxon>Actinomycetes</taxon>
        <taxon>Streptosporangiales</taxon>
        <taxon>Thermomonosporaceae</taxon>
        <taxon>Actinomadura</taxon>
    </lineage>
</organism>
<keyword evidence="4" id="KW-1185">Reference proteome</keyword>
<sequence length="68" mass="7324">MPESGSSAVRWRRSSYSHNNSQQQCVEVATGVHAVSIRDGKDPGGPRLTVGRDAFRGLVERVKAGSLD</sequence>
<evidence type="ECO:0000259" key="2">
    <source>
        <dbReference type="Pfam" id="PF04149"/>
    </source>
</evidence>
<gene>
    <name evidence="3" type="ORF">SAMN06265355_102225</name>
</gene>
<evidence type="ECO:0000313" key="3">
    <source>
        <dbReference type="EMBL" id="SNR36561.1"/>
    </source>
</evidence>
<proteinExistence type="predicted"/>
<name>A0A238VQV5_9ACTN</name>
<dbReference type="Proteomes" id="UP000198420">
    <property type="component" value="Unassembled WGS sequence"/>
</dbReference>
<dbReference type="InterPro" id="IPR007278">
    <property type="entry name" value="DUF397"/>
</dbReference>